<sequence length="287" mass="32012">MEIIQDPKQLQSTMLRLKQAGKTIGFVPTMGNLHQGHLSLIDIAKTKADIVVASIFVNPMQFGPNEDFGNYPRTMDDDLSKLEAKGTDFVFTPTIDQVYPLGKDIHTSVEANRLTEKLCGASRPGHFRGVTTVVNILFNIVQPNVAIFGKKDYQQLQVIKTMVNDLMMPIEIIGGDIVREDNGLAMSSRNGYLTKRELEEASYLRKIILNTAEKLHQRSPIEPLKENAVKLLSDAGFKVDYFEIVRQSDLESASSSDNHLLIAAAAWLGQPRLIDNLEVNLTDEQSE</sequence>
<dbReference type="GO" id="GO:0004592">
    <property type="term" value="F:pantoate-beta-alanine ligase activity"/>
    <property type="evidence" value="ECO:0007669"/>
    <property type="project" value="UniProtKB-UniRule"/>
</dbReference>
<feature type="binding site" evidence="8">
    <location>
        <position position="61"/>
    </location>
    <ligand>
        <name>(R)-pantoate</name>
        <dbReference type="ChEBI" id="CHEBI:15980"/>
    </ligand>
</feature>
<dbReference type="NCBIfam" id="TIGR00018">
    <property type="entry name" value="panC"/>
    <property type="match status" value="1"/>
</dbReference>
<dbReference type="PANTHER" id="PTHR21299:SF1">
    <property type="entry name" value="PANTOATE--BETA-ALANINE LIGASE"/>
    <property type="match status" value="1"/>
</dbReference>
<dbReference type="InterPro" id="IPR014729">
    <property type="entry name" value="Rossmann-like_a/b/a_fold"/>
</dbReference>
<evidence type="ECO:0000256" key="7">
    <source>
        <dbReference type="ARBA" id="ARBA00048258"/>
    </source>
</evidence>
<feature type="binding site" evidence="8">
    <location>
        <begin position="30"/>
        <end position="37"/>
    </location>
    <ligand>
        <name>ATP</name>
        <dbReference type="ChEBI" id="CHEBI:30616"/>
    </ligand>
</feature>
<proteinExistence type="inferred from homology"/>
<dbReference type="EMBL" id="VIKR01000002">
    <property type="protein sequence ID" value="TQV74800.1"/>
    <property type="molecule type" value="Genomic_DNA"/>
</dbReference>
<evidence type="ECO:0000256" key="1">
    <source>
        <dbReference type="ARBA" id="ARBA00004990"/>
    </source>
</evidence>
<dbReference type="InterPro" id="IPR003721">
    <property type="entry name" value="Pantoate_ligase"/>
</dbReference>
<dbReference type="AlphaFoldDB" id="A0A545TC58"/>
<evidence type="ECO:0000256" key="4">
    <source>
        <dbReference type="ARBA" id="ARBA00022655"/>
    </source>
</evidence>
<dbReference type="OrthoDB" id="9773087at2"/>
<name>A0A545TC58_9GAMM</name>
<dbReference type="InterPro" id="IPR042176">
    <property type="entry name" value="Pantoate_ligase_C"/>
</dbReference>
<accession>A0A545TC58</accession>
<dbReference type="FunFam" id="3.40.50.620:FF:000013">
    <property type="entry name" value="Pantothenate synthetase"/>
    <property type="match status" value="1"/>
</dbReference>
<evidence type="ECO:0000313" key="9">
    <source>
        <dbReference type="EMBL" id="TQV74800.1"/>
    </source>
</evidence>
<comment type="caution">
    <text evidence="9">The sequence shown here is derived from an EMBL/GenBank/DDBJ whole genome shotgun (WGS) entry which is preliminary data.</text>
</comment>
<gene>
    <name evidence="8" type="primary">panC</name>
    <name evidence="9" type="ORF">FLL45_07505</name>
</gene>
<evidence type="ECO:0000256" key="6">
    <source>
        <dbReference type="ARBA" id="ARBA00022840"/>
    </source>
</evidence>
<comment type="catalytic activity">
    <reaction evidence="7 8">
        <text>(R)-pantoate + beta-alanine + ATP = (R)-pantothenate + AMP + diphosphate + H(+)</text>
        <dbReference type="Rhea" id="RHEA:10912"/>
        <dbReference type="ChEBI" id="CHEBI:15378"/>
        <dbReference type="ChEBI" id="CHEBI:15980"/>
        <dbReference type="ChEBI" id="CHEBI:29032"/>
        <dbReference type="ChEBI" id="CHEBI:30616"/>
        <dbReference type="ChEBI" id="CHEBI:33019"/>
        <dbReference type="ChEBI" id="CHEBI:57966"/>
        <dbReference type="ChEBI" id="CHEBI:456215"/>
        <dbReference type="EC" id="6.3.2.1"/>
    </reaction>
</comment>
<keyword evidence="3 8" id="KW-0436">Ligase</keyword>
<evidence type="ECO:0000256" key="2">
    <source>
        <dbReference type="ARBA" id="ARBA00009256"/>
    </source>
</evidence>
<evidence type="ECO:0000256" key="5">
    <source>
        <dbReference type="ARBA" id="ARBA00022741"/>
    </source>
</evidence>
<feature type="binding site" evidence="8">
    <location>
        <begin position="149"/>
        <end position="152"/>
    </location>
    <ligand>
        <name>ATP</name>
        <dbReference type="ChEBI" id="CHEBI:30616"/>
    </ligand>
</feature>
<comment type="subcellular location">
    <subcellularLocation>
        <location evidence="8">Cytoplasm</location>
    </subcellularLocation>
</comment>
<dbReference type="SUPFAM" id="SSF52374">
    <property type="entry name" value="Nucleotidylyl transferase"/>
    <property type="match status" value="1"/>
</dbReference>
<feature type="binding site" evidence="8">
    <location>
        <position position="155"/>
    </location>
    <ligand>
        <name>(R)-pantoate</name>
        <dbReference type="ChEBI" id="CHEBI:15980"/>
    </ligand>
</feature>
<dbReference type="Pfam" id="PF02569">
    <property type="entry name" value="Pantoate_ligase"/>
    <property type="match status" value="1"/>
</dbReference>
<protein>
    <recommendedName>
        <fullName evidence="8">Pantothenate synthetase</fullName>
        <shortName evidence="8">PS</shortName>
        <ecNumber evidence="8">6.3.2.1</ecNumber>
    </recommendedName>
    <alternativeName>
        <fullName evidence="8">Pantoate--beta-alanine ligase</fullName>
    </alternativeName>
    <alternativeName>
        <fullName evidence="8">Pantoate-activating enzyme</fullName>
    </alternativeName>
</protein>
<dbReference type="Gene3D" id="3.30.1300.10">
    <property type="entry name" value="Pantoate-beta-alanine ligase, C-terminal domain"/>
    <property type="match status" value="1"/>
</dbReference>
<comment type="miscellaneous">
    <text evidence="8">The reaction proceeds by a bi uni uni bi ping pong mechanism.</text>
</comment>
<comment type="similarity">
    <text evidence="2 8">Belongs to the pantothenate synthetase family.</text>
</comment>
<dbReference type="UniPathway" id="UPA00028">
    <property type="reaction ID" value="UER00005"/>
</dbReference>
<evidence type="ECO:0000256" key="8">
    <source>
        <dbReference type="HAMAP-Rule" id="MF_00158"/>
    </source>
</evidence>
<feature type="binding site" evidence="8">
    <location>
        <position position="178"/>
    </location>
    <ligand>
        <name>ATP</name>
        <dbReference type="ChEBI" id="CHEBI:30616"/>
    </ligand>
</feature>
<dbReference type="GO" id="GO:0005829">
    <property type="term" value="C:cytosol"/>
    <property type="evidence" value="ECO:0007669"/>
    <property type="project" value="TreeGrafter"/>
</dbReference>
<keyword evidence="8" id="KW-0963">Cytoplasm</keyword>
<keyword evidence="4 8" id="KW-0566">Pantothenate biosynthesis</keyword>
<keyword evidence="6 8" id="KW-0067">ATP-binding</keyword>
<evidence type="ECO:0000313" key="10">
    <source>
        <dbReference type="Proteomes" id="UP000317839"/>
    </source>
</evidence>
<dbReference type="Gene3D" id="3.40.50.620">
    <property type="entry name" value="HUPs"/>
    <property type="match status" value="1"/>
</dbReference>
<keyword evidence="5 8" id="KW-0547">Nucleotide-binding</keyword>
<organism evidence="9 10">
    <name type="scientific">Aliikangiella marina</name>
    <dbReference type="NCBI Taxonomy" id="1712262"/>
    <lineage>
        <taxon>Bacteria</taxon>
        <taxon>Pseudomonadati</taxon>
        <taxon>Pseudomonadota</taxon>
        <taxon>Gammaproteobacteria</taxon>
        <taxon>Oceanospirillales</taxon>
        <taxon>Pleioneaceae</taxon>
        <taxon>Aliikangiella</taxon>
    </lineage>
</organism>
<comment type="function">
    <text evidence="8">Catalyzes the condensation of pantoate with beta-alanine in an ATP-dependent reaction via a pantoyl-adenylate intermediate.</text>
</comment>
<dbReference type="HAMAP" id="MF_00158">
    <property type="entry name" value="PanC"/>
    <property type="match status" value="1"/>
</dbReference>
<reference evidence="9 10" key="1">
    <citation type="submission" date="2019-06" db="EMBL/GenBank/DDBJ databases">
        <title>Draft genome of Aliikangiella marina GYP-15.</title>
        <authorList>
            <person name="Wang G."/>
        </authorList>
    </citation>
    <scope>NUCLEOTIDE SEQUENCE [LARGE SCALE GENOMIC DNA]</scope>
    <source>
        <strain evidence="9 10">GYP-15</strain>
    </source>
</reference>
<dbReference type="GO" id="GO:0015940">
    <property type="term" value="P:pantothenate biosynthetic process"/>
    <property type="evidence" value="ECO:0007669"/>
    <property type="project" value="UniProtKB-UniRule"/>
</dbReference>
<dbReference type="Proteomes" id="UP000317839">
    <property type="component" value="Unassembled WGS sequence"/>
</dbReference>
<evidence type="ECO:0000256" key="3">
    <source>
        <dbReference type="ARBA" id="ARBA00022598"/>
    </source>
</evidence>
<dbReference type="RefSeq" id="WP_142941418.1">
    <property type="nucleotide sequence ID" value="NZ_VIKR01000002.1"/>
</dbReference>
<keyword evidence="10" id="KW-1185">Reference proteome</keyword>
<dbReference type="PANTHER" id="PTHR21299">
    <property type="entry name" value="CYTIDYLATE KINASE/PANTOATE-BETA-ALANINE LIGASE"/>
    <property type="match status" value="1"/>
</dbReference>
<feature type="binding site" evidence="8">
    <location>
        <position position="61"/>
    </location>
    <ligand>
        <name>beta-alanine</name>
        <dbReference type="ChEBI" id="CHEBI:57966"/>
    </ligand>
</feature>
<feature type="binding site" evidence="8">
    <location>
        <begin position="186"/>
        <end position="189"/>
    </location>
    <ligand>
        <name>ATP</name>
        <dbReference type="ChEBI" id="CHEBI:30616"/>
    </ligand>
</feature>
<dbReference type="InterPro" id="IPR004821">
    <property type="entry name" value="Cyt_trans-like"/>
</dbReference>
<comment type="pathway">
    <text evidence="1 8">Cofactor biosynthesis; (R)-pantothenate biosynthesis; (R)-pantothenate from (R)-pantoate and beta-alanine: step 1/1.</text>
</comment>
<feature type="active site" description="Proton donor" evidence="8">
    <location>
        <position position="37"/>
    </location>
</feature>
<comment type="subunit">
    <text evidence="8">Homodimer.</text>
</comment>
<dbReference type="NCBIfam" id="TIGR00125">
    <property type="entry name" value="cyt_tran_rel"/>
    <property type="match status" value="1"/>
</dbReference>
<dbReference type="EC" id="6.3.2.1" evidence="8"/>
<dbReference type="CDD" id="cd00560">
    <property type="entry name" value="PanC"/>
    <property type="match status" value="1"/>
</dbReference>
<dbReference type="GO" id="GO:0005524">
    <property type="term" value="F:ATP binding"/>
    <property type="evidence" value="ECO:0007669"/>
    <property type="project" value="UniProtKB-KW"/>
</dbReference>